<evidence type="ECO:0000256" key="4">
    <source>
        <dbReference type="ARBA" id="ARBA00022603"/>
    </source>
</evidence>
<dbReference type="GO" id="GO:0003908">
    <property type="term" value="F:methylated-DNA-[protein]-cysteine S-methyltransferase activity"/>
    <property type="evidence" value="ECO:0007669"/>
    <property type="project" value="UniProtKB-EC"/>
</dbReference>
<dbReference type="AlphaFoldDB" id="A0A5P5ZLN3"/>
<dbReference type="Pfam" id="PF01035">
    <property type="entry name" value="DNA_binding_1"/>
    <property type="match status" value="1"/>
</dbReference>
<dbReference type="SUPFAM" id="SSF53155">
    <property type="entry name" value="Methylated DNA-protein cysteine methyltransferase domain"/>
    <property type="match status" value="1"/>
</dbReference>
<organism evidence="11 12">
    <name type="scientific">Lactobacillus acetotolerans</name>
    <dbReference type="NCBI Taxonomy" id="1600"/>
    <lineage>
        <taxon>Bacteria</taxon>
        <taxon>Bacillati</taxon>
        <taxon>Bacillota</taxon>
        <taxon>Bacilli</taxon>
        <taxon>Lactobacillales</taxon>
        <taxon>Lactobacillaceae</taxon>
        <taxon>Lactobacillus</taxon>
    </lineage>
</organism>
<reference evidence="11 12" key="1">
    <citation type="submission" date="2019-09" db="EMBL/GenBank/DDBJ databases">
        <title>Genome sequencing of Lactobacillus acetotolerans.</title>
        <authorList>
            <person name="Kim K."/>
        </authorList>
    </citation>
    <scope>NUCLEOTIDE SEQUENCE [LARGE SCALE GENOMIC DNA]</scope>
    <source>
        <strain evidence="11 12">LA749</strain>
    </source>
</reference>
<keyword evidence="4 11" id="KW-0489">Methyltransferase</keyword>
<feature type="domain" description="Methylated-DNA-[protein]-cysteine S-methyltransferase DNA binding" evidence="9">
    <location>
        <begin position="96"/>
        <end position="175"/>
    </location>
</feature>
<comment type="catalytic activity">
    <reaction evidence="8">
        <text>a 6-O-methyl-2'-deoxyguanosine in DNA + L-cysteinyl-[protein] = S-methyl-L-cysteinyl-[protein] + a 2'-deoxyguanosine in DNA</text>
        <dbReference type="Rhea" id="RHEA:24000"/>
        <dbReference type="Rhea" id="RHEA-COMP:10131"/>
        <dbReference type="Rhea" id="RHEA-COMP:10132"/>
        <dbReference type="Rhea" id="RHEA-COMP:11367"/>
        <dbReference type="Rhea" id="RHEA-COMP:11368"/>
        <dbReference type="ChEBI" id="CHEBI:29950"/>
        <dbReference type="ChEBI" id="CHEBI:82612"/>
        <dbReference type="ChEBI" id="CHEBI:85445"/>
        <dbReference type="ChEBI" id="CHEBI:85448"/>
        <dbReference type="EC" id="2.1.1.63"/>
    </reaction>
</comment>
<comment type="similarity">
    <text evidence="2">Belongs to the MGMT family.</text>
</comment>
<dbReference type="InterPro" id="IPR008332">
    <property type="entry name" value="MethylG_MeTrfase_N"/>
</dbReference>
<keyword evidence="5 11" id="KW-0808">Transferase</keyword>
<dbReference type="GO" id="GO:0032259">
    <property type="term" value="P:methylation"/>
    <property type="evidence" value="ECO:0007669"/>
    <property type="project" value="UniProtKB-KW"/>
</dbReference>
<dbReference type="InterPro" id="IPR036388">
    <property type="entry name" value="WH-like_DNA-bd_sf"/>
</dbReference>
<dbReference type="NCBIfam" id="TIGR00589">
    <property type="entry name" value="ogt"/>
    <property type="match status" value="1"/>
</dbReference>
<evidence type="ECO:0000256" key="8">
    <source>
        <dbReference type="ARBA" id="ARBA00049348"/>
    </source>
</evidence>
<comment type="catalytic activity">
    <reaction evidence="1">
        <text>a 4-O-methyl-thymidine in DNA + L-cysteinyl-[protein] = a thymidine in DNA + S-methyl-L-cysteinyl-[protein]</text>
        <dbReference type="Rhea" id="RHEA:53428"/>
        <dbReference type="Rhea" id="RHEA-COMP:10131"/>
        <dbReference type="Rhea" id="RHEA-COMP:10132"/>
        <dbReference type="Rhea" id="RHEA-COMP:13555"/>
        <dbReference type="Rhea" id="RHEA-COMP:13556"/>
        <dbReference type="ChEBI" id="CHEBI:29950"/>
        <dbReference type="ChEBI" id="CHEBI:82612"/>
        <dbReference type="ChEBI" id="CHEBI:137386"/>
        <dbReference type="ChEBI" id="CHEBI:137387"/>
        <dbReference type="EC" id="2.1.1.63"/>
    </reaction>
</comment>
<dbReference type="EMBL" id="CP044496">
    <property type="protein sequence ID" value="QFG51962.1"/>
    <property type="molecule type" value="Genomic_DNA"/>
</dbReference>
<evidence type="ECO:0000256" key="1">
    <source>
        <dbReference type="ARBA" id="ARBA00001286"/>
    </source>
</evidence>
<dbReference type="Gene3D" id="1.10.10.10">
    <property type="entry name" value="Winged helix-like DNA-binding domain superfamily/Winged helix DNA-binding domain"/>
    <property type="match status" value="1"/>
</dbReference>
<evidence type="ECO:0000313" key="12">
    <source>
        <dbReference type="Proteomes" id="UP000325393"/>
    </source>
</evidence>
<keyword evidence="6" id="KW-0227">DNA damage</keyword>
<dbReference type="PROSITE" id="PS00374">
    <property type="entry name" value="MGMT"/>
    <property type="match status" value="1"/>
</dbReference>
<evidence type="ECO:0000313" key="11">
    <source>
        <dbReference type="EMBL" id="QFG51962.1"/>
    </source>
</evidence>
<gene>
    <name evidence="11" type="ORF">LA749_00675</name>
</gene>
<evidence type="ECO:0000256" key="6">
    <source>
        <dbReference type="ARBA" id="ARBA00022763"/>
    </source>
</evidence>
<dbReference type="CDD" id="cd06445">
    <property type="entry name" value="ATase"/>
    <property type="match status" value="1"/>
</dbReference>
<dbReference type="InterPro" id="IPR036217">
    <property type="entry name" value="MethylDNA_cys_MeTrfase_DNAb"/>
</dbReference>
<protein>
    <recommendedName>
        <fullName evidence="3">methylated-DNA--[protein]-cysteine S-methyltransferase</fullName>
        <ecNumber evidence="3">2.1.1.63</ecNumber>
    </recommendedName>
</protein>
<dbReference type="PANTHER" id="PTHR10815">
    <property type="entry name" value="METHYLATED-DNA--PROTEIN-CYSTEINE METHYLTRANSFERASE"/>
    <property type="match status" value="1"/>
</dbReference>
<evidence type="ECO:0000256" key="5">
    <source>
        <dbReference type="ARBA" id="ARBA00022679"/>
    </source>
</evidence>
<dbReference type="InterPro" id="IPR036631">
    <property type="entry name" value="MGMT_N_sf"/>
</dbReference>
<dbReference type="SUPFAM" id="SSF46767">
    <property type="entry name" value="Methylated DNA-protein cysteine methyltransferase, C-terminal domain"/>
    <property type="match status" value="1"/>
</dbReference>
<sequence>MHLTSSNNYNDNTNTLYYDNVIIRKNNYCLAASKNSLAYVGKENCAKLSLRTFYPNSTLIRNPQVLVPYIQELKEYFAGTRKNFTLPIEINKVCSPFQQQVLEKVAQIPYGKTVSYGKITAAINNPGAIRAVAHAVALNPVLFFIPCHRVILNNGKVGKYRLGTKVKARLINLEKSYSHDNS</sequence>
<name>A0A5P5ZLN3_9LACO</name>
<dbReference type="Gene3D" id="3.30.160.70">
    <property type="entry name" value="Methylated DNA-protein cysteine methyltransferase domain"/>
    <property type="match status" value="1"/>
</dbReference>
<evidence type="ECO:0000259" key="10">
    <source>
        <dbReference type="Pfam" id="PF02870"/>
    </source>
</evidence>
<feature type="domain" description="Methylguanine DNA methyltransferase ribonuclease-like" evidence="10">
    <location>
        <begin position="59"/>
        <end position="90"/>
    </location>
</feature>
<dbReference type="EC" id="2.1.1.63" evidence="3"/>
<dbReference type="InterPro" id="IPR001497">
    <property type="entry name" value="MethylDNA_cys_MeTrfase_AS"/>
</dbReference>
<dbReference type="InterPro" id="IPR014048">
    <property type="entry name" value="MethylDNA_cys_MeTrfase_DNA-bd"/>
</dbReference>
<proteinExistence type="inferred from homology"/>
<evidence type="ECO:0000256" key="7">
    <source>
        <dbReference type="ARBA" id="ARBA00023204"/>
    </source>
</evidence>
<dbReference type="OrthoDB" id="9802228at2"/>
<evidence type="ECO:0000259" key="9">
    <source>
        <dbReference type="Pfam" id="PF01035"/>
    </source>
</evidence>
<accession>A0A5P5ZLN3</accession>
<keyword evidence="7" id="KW-0234">DNA repair</keyword>
<evidence type="ECO:0000256" key="2">
    <source>
        <dbReference type="ARBA" id="ARBA00008711"/>
    </source>
</evidence>
<dbReference type="RefSeq" id="WP_056970286.1">
    <property type="nucleotide sequence ID" value="NZ_DAINIB010000001.1"/>
</dbReference>
<dbReference type="Proteomes" id="UP000325393">
    <property type="component" value="Chromosome"/>
</dbReference>
<evidence type="ECO:0000256" key="3">
    <source>
        <dbReference type="ARBA" id="ARBA00011918"/>
    </source>
</evidence>
<dbReference type="GO" id="GO:0006281">
    <property type="term" value="P:DNA repair"/>
    <property type="evidence" value="ECO:0007669"/>
    <property type="project" value="UniProtKB-KW"/>
</dbReference>
<dbReference type="Pfam" id="PF02870">
    <property type="entry name" value="Methyltransf_1N"/>
    <property type="match status" value="1"/>
</dbReference>
<dbReference type="PANTHER" id="PTHR10815:SF12">
    <property type="entry name" value="METHYLATED-DNA--PROTEIN-CYSTEINE METHYLTRANSFERASE, INDUCIBLE"/>
    <property type="match status" value="1"/>
</dbReference>
<dbReference type="FunFam" id="1.10.10.10:FF:000214">
    <property type="entry name" value="Methylated-DNA--protein-cysteine methyltransferase"/>
    <property type="match status" value="1"/>
</dbReference>